<accession>A0AAE3LUQ4</accession>
<dbReference type="InterPro" id="IPR031571">
    <property type="entry name" value="RcpC_dom"/>
</dbReference>
<dbReference type="RefSeq" id="WP_263954121.1">
    <property type="nucleotide sequence ID" value="NZ_JAOYFC010000002.1"/>
</dbReference>
<dbReference type="EMBL" id="JAOYFC010000002">
    <property type="protein sequence ID" value="MCV6825270.1"/>
    <property type="molecule type" value="Genomic_DNA"/>
</dbReference>
<evidence type="ECO:0000313" key="2">
    <source>
        <dbReference type="EMBL" id="MCV6825270.1"/>
    </source>
</evidence>
<evidence type="ECO:0000259" key="1">
    <source>
        <dbReference type="SMART" id="SM00858"/>
    </source>
</evidence>
<feature type="domain" description="SAF" evidence="1">
    <location>
        <begin position="48"/>
        <end position="116"/>
    </location>
</feature>
<reference evidence="2" key="1">
    <citation type="submission" date="2022-10" db="EMBL/GenBank/DDBJ databases">
        <authorList>
            <person name="Yue Y."/>
        </authorList>
    </citation>
    <scope>NUCLEOTIDE SEQUENCE</scope>
    <source>
        <strain evidence="2">Z654</strain>
    </source>
</reference>
<dbReference type="SMART" id="SM00858">
    <property type="entry name" value="SAF"/>
    <property type="match status" value="1"/>
</dbReference>
<proteinExistence type="predicted"/>
<keyword evidence="3" id="KW-1185">Reference proteome</keyword>
<dbReference type="NCBIfam" id="TIGR03177">
    <property type="entry name" value="pilus_cpaB"/>
    <property type="match status" value="1"/>
</dbReference>
<sequence>MRLVFGLVLILGLGLAGFAVYTAKGYIGNYQAELQRERAAAKKIVPTKDVYVVTRVVEYGERLAQEDMKTIAWPENSIPEGAFTSEEDMFPEGPETLRTVLRTMEIGEPVMQVKVTEPGEDAGLTSRLKKGMRAFAIKVDVTSGVSGFLRPGDRVDVYWSGSLGGGNNVTKIIEAGIRIIAVDQTANKDRNGAIIARNVTVEATPKQVAGLAQAQATGRLSLSLVGAQDDTIADLAIEVDQKQLLGIEEAQRVIEEVEEVCTVRTRKGAEVIEMPIPCTN</sequence>
<dbReference type="AlphaFoldDB" id="A0AAE3LUQ4"/>
<protein>
    <submittedName>
        <fullName evidence="2">Flp pilus assembly protein CpaB</fullName>
    </submittedName>
</protein>
<dbReference type="InterPro" id="IPR013974">
    <property type="entry name" value="SAF"/>
</dbReference>
<dbReference type="CDD" id="cd11614">
    <property type="entry name" value="SAF_CpaB_FlgA_like"/>
    <property type="match status" value="1"/>
</dbReference>
<evidence type="ECO:0000313" key="3">
    <source>
        <dbReference type="Proteomes" id="UP001208041"/>
    </source>
</evidence>
<dbReference type="Proteomes" id="UP001208041">
    <property type="component" value="Unassembled WGS sequence"/>
</dbReference>
<dbReference type="InterPro" id="IPR017592">
    <property type="entry name" value="Pilus_assmbl_Flp-typ_CpaB"/>
</dbReference>
<comment type="caution">
    <text evidence="2">The sequence shown here is derived from an EMBL/GenBank/DDBJ whole genome shotgun (WGS) entry which is preliminary data.</text>
</comment>
<gene>
    <name evidence="2" type="primary">cpaB</name>
    <name evidence="2" type="ORF">OH136_11965</name>
</gene>
<name>A0AAE3LUQ4_9RHOB</name>
<dbReference type="Pfam" id="PF16976">
    <property type="entry name" value="RcpC"/>
    <property type="match status" value="1"/>
</dbReference>
<organism evidence="2 3">
    <name type="scientific">Halocynthiibacter halioticoli</name>
    <dbReference type="NCBI Taxonomy" id="2986804"/>
    <lineage>
        <taxon>Bacteria</taxon>
        <taxon>Pseudomonadati</taxon>
        <taxon>Pseudomonadota</taxon>
        <taxon>Alphaproteobacteria</taxon>
        <taxon>Rhodobacterales</taxon>
        <taxon>Paracoccaceae</taxon>
        <taxon>Halocynthiibacter</taxon>
    </lineage>
</organism>